<dbReference type="RefSeq" id="WP_189014839.1">
    <property type="nucleotide sequence ID" value="NZ_BMHE01000024.1"/>
</dbReference>
<dbReference type="EMBL" id="BMHE01000024">
    <property type="protein sequence ID" value="GFZ91875.1"/>
    <property type="molecule type" value="Genomic_DNA"/>
</dbReference>
<comment type="caution">
    <text evidence="3">The sequence shown here is derived from an EMBL/GenBank/DDBJ whole genome shotgun (WGS) entry which is preliminary data.</text>
</comment>
<evidence type="ECO:0000259" key="1">
    <source>
        <dbReference type="Pfam" id="PF06452"/>
    </source>
</evidence>
<dbReference type="SUPFAM" id="SSF81296">
    <property type="entry name" value="E set domains"/>
    <property type="match status" value="2"/>
</dbReference>
<dbReference type="PANTHER" id="PTHR12631">
    <property type="entry name" value="ALPHA-L-IDURONIDASE"/>
    <property type="match status" value="1"/>
</dbReference>
<keyword evidence="4" id="KW-1185">Reference proteome</keyword>
<gene>
    <name evidence="3" type="ORF">GCM10008018_42740</name>
</gene>
<dbReference type="PANTHER" id="PTHR12631:SF10">
    <property type="entry name" value="BETA-XYLOSIDASE-LIKE PROTEIN-RELATED"/>
    <property type="match status" value="1"/>
</dbReference>
<organism evidence="3 4">
    <name type="scientific">Paenibacillus marchantiophytorum</name>
    <dbReference type="NCBI Taxonomy" id="1619310"/>
    <lineage>
        <taxon>Bacteria</taxon>
        <taxon>Bacillati</taxon>
        <taxon>Bacillota</taxon>
        <taxon>Bacilli</taxon>
        <taxon>Bacillales</taxon>
        <taxon>Paenibacillaceae</taxon>
        <taxon>Paenibacillus</taxon>
    </lineage>
</organism>
<proteinExistence type="predicted"/>
<accession>A0ABQ1EYP1</accession>
<dbReference type="InterPro" id="IPR024655">
    <property type="entry name" value="Asl1_glyco_hydro_catalytic"/>
</dbReference>
<dbReference type="SUPFAM" id="SSF49344">
    <property type="entry name" value="CBD9-like"/>
    <property type="match status" value="1"/>
</dbReference>
<dbReference type="Pfam" id="PF11790">
    <property type="entry name" value="Glyco_hydro_cc"/>
    <property type="match status" value="1"/>
</dbReference>
<feature type="domain" description="Asl1-like glycosyl hydrolase catalytic" evidence="2">
    <location>
        <begin position="636"/>
        <end position="774"/>
    </location>
</feature>
<feature type="domain" description="Carbohydrate-binding" evidence="1">
    <location>
        <begin position="1124"/>
        <end position="1280"/>
    </location>
</feature>
<dbReference type="InterPro" id="IPR017853">
    <property type="entry name" value="GH"/>
</dbReference>
<dbReference type="InterPro" id="IPR010502">
    <property type="entry name" value="Carb-bd_dom_fam9"/>
</dbReference>
<dbReference type="InterPro" id="IPR014756">
    <property type="entry name" value="Ig_E-set"/>
</dbReference>
<dbReference type="InterPro" id="IPR013783">
    <property type="entry name" value="Ig-like_fold"/>
</dbReference>
<sequence length="1556" mass="171943">MFFEKCVRSSKRWGTGSIGLLFVCLLAVTSFGFHGFNEGTAIAAGEGEVIQDMTLGDFESNDDKWGLYLGVEFPGALGELKRDETVFRSGNNAMKVSADFQNGGSYVAMNRLFSRSEQPIDLRELSFWVKTQDANALRLRVTDDSGQVHDQRLNLQPTSNWQQVTVSQFNGGLEYAHWSGANDGSWQSPVRRIDLLVAKRHLKSGKLSATVWFDDIQAKVAVPAYELFPDVAIGSFASEDEGWNLYRGDEVPGAAGEFTLDSTIYKSDGHSGKLVGDFNGGGSYVSMNRFLPRRNVPTMDMKKLSFWTKTDDLTAIRLRLTDSTGQVHEQRIDLSATSDWQQVIVTQFNGGKEYGHFFGANDGQWHGPAQKIDVLLAKRHLKSGKLAGTLWIDDMSVKVPVPDLELSQTRIGNVFTGNERPSFQLLTKGDAVSWDVHNLWGERVSSGITPVTDHQLNLQIPVPSKGYYSLSVTANKDGNAIKKAETTFASLSDFNLASVDESPFGVQTHFAIKWNRELAPLVKYAGSKNVRDSAFWGEVELKKGIFNGFYPKHDLFMQAIQRNSLTPFMDLMSRDEFYDNNSTPYSDEGRAAFARYAQEVLNHYGSQVPWVEVYNEYNIPNYGDNGDGPADSRPDYYFKMLKKTYEAVKSIRPDVTVVGAATAGIPLEWLEEVFKQGGLSYMDAISVHPYRYPLTPEGLVEELGKLDALIKRYNNGQSKPIWITEIGWPTHIGPRSVDEQTQASYLIRTYVLALASGVDKIFWYDFMNDGTDKQEPEHNFGLIRNPADEKGGYTPKPGYVSLATMNRLLTNKQFYEQHSDNGINRYSFQGQEGPIHVMWTQAKTDVTITTNQPVSITDMMGQEETLEPLNGKVYVTLTGNPIFVKGNIAGVVPGGKFALQGHRTFVDDQVDLTLRVDNLTSSSEGLTASFDIQGTSYELTAGSGSRQERVISLPGYAEPSSKTFFATVLVNGKKVGKLAESVLVESAQSIAARHIYKDGADWIEMIVHNQRAVEKRLTNVNWQIGVQSGQQSYDQAIAPGAEQSVLLPLPQLAYNQLFPISLQMNFADGSKLTYAGKVKVIQPAQMLSLDHKTIQVDGILDALDDSASIDLFSQGAVKMPTYGGQGDLSGKVWYTWDQNNLYVTAKIHDDVFVQNNVEGDMWKGDSIQLAVSSGMPGESDKWNEMGFALTPNGPQAYRWMAPLGGSTGLMDNARLQVSRDEANKNTIYEIALPWNDLGSIKPEDGLLSLSLLVNDNDGAGRKGWVEWGAGIGGTKDSSLFKPAILSLVDKTAPTATVSYSRSTPTDDRVVATITPNEQVTITNNGGSSSYTFFYNGSFTFEFADAAGNRGTAMATVNNISSKSSGAPAKADLSNDNGYDTGILDGNYKVKMDLWWGNNGRMYKLYENDALIDTQILTDNSPNAQSTVTSVTYKPNGTYRYYAELINGFGSTRSDIMTVNVTQAVPAKPVLSNDNWDEDGNFKVSMNMWWGMNGTSYRLYENGVLIDIQALADHTPLAQSAITINRNKQVGTYEYRCELVNYAGETSSDTMFVKVTK</sequence>
<protein>
    <recommendedName>
        <fullName evidence="5">Carbohydrate-binding domain-containing protein</fullName>
    </recommendedName>
</protein>
<dbReference type="CDD" id="cd09621">
    <property type="entry name" value="CBM9_like_5"/>
    <property type="match status" value="1"/>
</dbReference>
<dbReference type="Gene3D" id="2.60.120.260">
    <property type="entry name" value="Galactose-binding domain-like"/>
    <property type="match status" value="2"/>
</dbReference>
<dbReference type="Gene3D" id="3.20.20.80">
    <property type="entry name" value="Glycosidases"/>
    <property type="match status" value="1"/>
</dbReference>
<reference evidence="4" key="1">
    <citation type="journal article" date="2019" name="Int. J. Syst. Evol. Microbiol.">
        <title>The Global Catalogue of Microorganisms (GCM) 10K type strain sequencing project: providing services to taxonomists for standard genome sequencing and annotation.</title>
        <authorList>
            <consortium name="The Broad Institute Genomics Platform"/>
            <consortium name="The Broad Institute Genome Sequencing Center for Infectious Disease"/>
            <person name="Wu L."/>
            <person name="Ma J."/>
        </authorList>
    </citation>
    <scope>NUCLEOTIDE SEQUENCE [LARGE SCALE GENOMIC DNA]</scope>
    <source>
        <strain evidence="4">CGMCC 1.15043</strain>
    </source>
</reference>
<dbReference type="Proteomes" id="UP000615455">
    <property type="component" value="Unassembled WGS sequence"/>
</dbReference>
<dbReference type="Gene3D" id="2.60.40.1190">
    <property type="match status" value="1"/>
</dbReference>
<evidence type="ECO:0000259" key="2">
    <source>
        <dbReference type="Pfam" id="PF11790"/>
    </source>
</evidence>
<dbReference type="InterPro" id="IPR051923">
    <property type="entry name" value="Glycosyl_Hydrolase_39"/>
</dbReference>
<name>A0ABQ1EYP1_9BACL</name>
<evidence type="ECO:0000313" key="4">
    <source>
        <dbReference type="Proteomes" id="UP000615455"/>
    </source>
</evidence>
<dbReference type="Gene3D" id="2.60.40.10">
    <property type="entry name" value="Immunoglobulins"/>
    <property type="match status" value="2"/>
</dbReference>
<evidence type="ECO:0008006" key="5">
    <source>
        <dbReference type="Google" id="ProtNLM"/>
    </source>
</evidence>
<dbReference type="SUPFAM" id="SSF51445">
    <property type="entry name" value="(Trans)glycosidases"/>
    <property type="match status" value="1"/>
</dbReference>
<dbReference type="Pfam" id="PF06452">
    <property type="entry name" value="CBM9_1"/>
    <property type="match status" value="1"/>
</dbReference>
<evidence type="ECO:0000313" key="3">
    <source>
        <dbReference type="EMBL" id="GFZ91875.1"/>
    </source>
</evidence>